<dbReference type="PANTHER" id="PTHR43792:SF16">
    <property type="entry name" value="N-ACETYLTRANSFERASE DOMAIN-CONTAINING PROTEIN"/>
    <property type="match status" value="1"/>
</dbReference>
<evidence type="ECO:0000313" key="3">
    <source>
        <dbReference type="Proteomes" id="UP000297549"/>
    </source>
</evidence>
<dbReference type="SUPFAM" id="SSF55729">
    <property type="entry name" value="Acyl-CoA N-acyltransferases (Nat)"/>
    <property type="match status" value="1"/>
</dbReference>
<dbReference type="PROSITE" id="PS51186">
    <property type="entry name" value="GNAT"/>
    <property type="match status" value="1"/>
</dbReference>
<name>A0A4Z0Q5G0_9BACT</name>
<sequence length="180" mass="20394">MDSLTTPRLLLREMQPADAPGILALDSDPEVLRYVPGPLMQTLEEAAKVVQYVRQQYAQNGVGRWAVVRPDTGEFIGWCGIKLMNDHVVNGRTNYHDIGYRLLRRHWGQGYATEAAQASLRYAFDVLRLPEIHATAMQANVASCRILERLGLEKQGEFVQDNAPWNWYTLVNPDMPSGRK</sequence>
<evidence type="ECO:0000259" key="1">
    <source>
        <dbReference type="PROSITE" id="PS51186"/>
    </source>
</evidence>
<gene>
    <name evidence="2" type="ORF">E5K00_05765</name>
</gene>
<dbReference type="RefSeq" id="WP_135462299.1">
    <property type="nucleotide sequence ID" value="NZ_SRLC01000001.1"/>
</dbReference>
<organism evidence="2 3">
    <name type="scientific">Hymenobacter aquaticus</name>
    <dbReference type="NCBI Taxonomy" id="1867101"/>
    <lineage>
        <taxon>Bacteria</taxon>
        <taxon>Pseudomonadati</taxon>
        <taxon>Bacteroidota</taxon>
        <taxon>Cytophagia</taxon>
        <taxon>Cytophagales</taxon>
        <taxon>Hymenobacteraceae</taxon>
        <taxon>Hymenobacter</taxon>
    </lineage>
</organism>
<dbReference type="InterPro" id="IPR016181">
    <property type="entry name" value="Acyl_CoA_acyltransferase"/>
</dbReference>
<dbReference type="PANTHER" id="PTHR43792">
    <property type="entry name" value="GNAT FAMILY, PUTATIVE (AFU_ORTHOLOGUE AFUA_3G00765)-RELATED-RELATED"/>
    <property type="match status" value="1"/>
</dbReference>
<comment type="caution">
    <text evidence="2">The sequence shown here is derived from an EMBL/GenBank/DDBJ whole genome shotgun (WGS) entry which is preliminary data.</text>
</comment>
<feature type="domain" description="N-acetyltransferase" evidence="1">
    <location>
        <begin position="9"/>
        <end position="174"/>
    </location>
</feature>
<dbReference type="InterPro" id="IPR051531">
    <property type="entry name" value="N-acetyltransferase"/>
</dbReference>
<dbReference type="InterPro" id="IPR000182">
    <property type="entry name" value="GNAT_dom"/>
</dbReference>
<dbReference type="GO" id="GO:0016747">
    <property type="term" value="F:acyltransferase activity, transferring groups other than amino-acyl groups"/>
    <property type="evidence" value="ECO:0007669"/>
    <property type="project" value="InterPro"/>
</dbReference>
<keyword evidence="3" id="KW-1185">Reference proteome</keyword>
<evidence type="ECO:0000313" key="2">
    <source>
        <dbReference type="EMBL" id="TGE24716.1"/>
    </source>
</evidence>
<accession>A0A4Z0Q5G0</accession>
<reference evidence="2 3" key="1">
    <citation type="submission" date="2019-04" db="EMBL/GenBank/DDBJ databases">
        <authorList>
            <person name="Feng G."/>
            <person name="Zhang J."/>
            <person name="Zhu H."/>
        </authorList>
    </citation>
    <scope>NUCLEOTIDE SEQUENCE [LARGE SCALE GENOMIC DNA]</scope>
    <source>
        <strain evidence="2 3">JCM 31653</strain>
    </source>
</reference>
<keyword evidence="2" id="KW-0808">Transferase</keyword>
<dbReference type="EMBL" id="SRLC01000001">
    <property type="protein sequence ID" value="TGE24716.1"/>
    <property type="molecule type" value="Genomic_DNA"/>
</dbReference>
<dbReference type="Gene3D" id="3.40.630.30">
    <property type="match status" value="1"/>
</dbReference>
<dbReference type="Proteomes" id="UP000297549">
    <property type="component" value="Unassembled WGS sequence"/>
</dbReference>
<proteinExistence type="predicted"/>
<protein>
    <submittedName>
        <fullName evidence="2">N-acetyltransferase</fullName>
    </submittedName>
</protein>
<dbReference type="OrthoDB" id="9788916at2"/>
<dbReference type="AlphaFoldDB" id="A0A4Z0Q5G0"/>
<dbReference type="Pfam" id="PF13302">
    <property type="entry name" value="Acetyltransf_3"/>
    <property type="match status" value="1"/>
</dbReference>